<accession>A0ABW2KQ52</accession>
<keyword evidence="2" id="KW-1185">Reference proteome</keyword>
<reference evidence="2" key="1">
    <citation type="journal article" date="2019" name="Int. J. Syst. Evol. Microbiol.">
        <title>The Global Catalogue of Microorganisms (GCM) 10K type strain sequencing project: providing services to taxonomists for standard genome sequencing and annotation.</title>
        <authorList>
            <consortium name="The Broad Institute Genomics Platform"/>
            <consortium name="The Broad Institute Genome Sequencing Center for Infectious Disease"/>
            <person name="Wu L."/>
            <person name="Ma J."/>
        </authorList>
    </citation>
    <scope>NUCLEOTIDE SEQUENCE [LARGE SCALE GENOMIC DNA]</scope>
    <source>
        <strain evidence="2">CGMCC 4.7382</strain>
    </source>
</reference>
<name>A0ABW2KQ52_9ACTN</name>
<evidence type="ECO:0000313" key="1">
    <source>
        <dbReference type="EMBL" id="MFC7331430.1"/>
    </source>
</evidence>
<gene>
    <name evidence="1" type="ORF">ACFQRF_27170</name>
</gene>
<organism evidence="1 2">
    <name type="scientific">Marinactinospora rubrisoli</name>
    <dbReference type="NCBI Taxonomy" id="2715399"/>
    <lineage>
        <taxon>Bacteria</taxon>
        <taxon>Bacillati</taxon>
        <taxon>Actinomycetota</taxon>
        <taxon>Actinomycetes</taxon>
        <taxon>Streptosporangiales</taxon>
        <taxon>Nocardiopsidaceae</taxon>
        <taxon>Marinactinospora</taxon>
    </lineage>
</organism>
<proteinExistence type="predicted"/>
<sequence>MKHRRVVFSDHFLDQAALLPPRTRDRAFGYVMEIAAEEDPALLALPDPDGIPHVWRVERFDLTVSVAVYDDVLRVDALTVRANG</sequence>
<dbReference type="EMBL" id="JBHTBH010000021">
    <property type="protein sequence ID" value="MFC7331430.1"/>
    <property type="molecule type" value="Genomic_DNA"/>
</dbReference>
<protein>
    <submittedName>
        <fullName evidence="1">Uncharacterized protein</fullName>
    </submittedName>
</protein>
<dbReference type="RefSeq" id="WP_379874265.1">
    <property type="nucleotide sequence ID" value="NZ_JBHTBH010000021.1"/>
</dbReference>
<dbReference type="Proteomes" id="UP001596540">
    <property type="component" value="Unassembled WGS sequence"/>
</dbReference>
<evidence type="ECO:0000313" key="2">
    <source>
        <dbReference type="Proteomes" id="UP001596540"/>
    </source>
</evidence>
<comment type="caution">
    <text evidence="1">The sequence shown here is derived from an EMBL/GenBank/DDBJ whole genome shotgun (WGS) entry which is preliminary data.</text>
</comment>